<name>A0ABN7XHR4_GIGMA</name>
<proteinExistence type="predicted"/>
<dbReference type="EMBL" id="CAJVQB010139120">
    <property type="protein sequence ID" value="CAG8854517.1"/>
    <property type="molecule type" value="Genomic_DNA"/>
</dbReference>
<comment type="caution">
    <text evidence="1">The sequence shown here is derived from an EMBL/GenBank/DDBJ whole genome shotgun (WGS) entry which is preliminary data.</text>
</comment>
<reference evidence="1 2" key="1">
    <citation type="submission" date="2021-06" db="EMBL/GenBank/DDBJ databases">
        <authorList>
            <person name="Kallberg Y."/>
            <person name="Tangrot J."/>
            <person name="Rosling A."/>
        </authorList>
    </citation>
    <scope>NUCLEOTIDE SEQUENCE [LARGE SCALE GENOMIC DNA]</scope>
    <source>
        <strain evidence="1 2">120-4 pot B 10/14</strain>
    </source>
</reference>
<evidence type="ECO:0000313" key="1">
    <source>
        <dbReference type="EMBL" id="CAG8854517.1"/>
    </source>
</evidence>
<keyword evidence="2" id="KW-1185">Reference proteome</keyword>
<feature type="non-terminal residue" evidence="1">
    <location>
        <position position="256"/>
    </location>
</feature>
<organism evidence="1 2">
    <name type="scientific">Gigaspora margarita</name>
    <dbReference type="NCBI Taxonomy" id="4874"/>
    <lineage>
        <taxon>Eukaryota</taxon>
        <taxon>Fungi</taxon>
        <taxon>Fungi incertae sedis</taxon>
        <taxon>Mucoromycota</taxon>
        <taxon>Glomeromycotina</taxon>
        <taxon>Glomeromycetes</taxon>
        <taxon>Diversisporales</taxon>
        <taxon>Gigasporaceae</taxon>
        <taxon>Gigaspora</taxon>
    </lineage>
</organism>
<feature type="non-terminal residue" evidence="1">
    <location>
        <position position="1"/>
    </location>
</feature>
<gene>
    <name evidence="1" type="ORF">GMARGA_LOCUS43338</name>
</gene>
<evidence type="ECO:0000313" key="2">
    <source>
        <dbReference type="Proteomes" id="UP000789901"/>
    </source>
</evidence>
<dbReference type="Proteomes" id="UP000789901">
    <property type="component" value="Unassembled WGS sequence"/>
</dbReference>
<accession>A0ABN7XHR4</accession>
<protein>
    <submittedName>
        <fullName evidence="1">24705_t:CDS:1</fullName>
    </submittedName>
</protein>
<sequence length="256" mass="29640">ISEEDTKLITWKQIKFIRGKSCKGKVVTWFSLIEKKYLTNSSNRKISKGLSTHNPNNMSIMPDKADIKEDNRIKNWVLVEEKKNSMTIRWVVKKRKREILVEHWQNKNVILKRGKLEQVLEKCGSCELNSNKGKEVCLSWIRKEDIQEVYPKIQNVANQKVLPIPKEVIAKKKTRNVEALASNFLDLQLTVEASLARHLVKFQVSNKALFLDLLEALEQNTLNRNEVYKFYTDGSLSSQGFMGASWVQISLEHNIV</sequence>